<dbReference type="OrthoDB" id="10055717at2759"/>
<evidence type="ECO:0000313" key="3">
    <source>
        <dbReference type="Proteomes" id="UP000257109"/>
    </source>
</evidence>
<name>A0A371FJ57_MUCPR</name>
<dbReference type="InterPro" id="IPR043502">
    <property type="entry name" value="DNA/RNA_pol_sf"/>
</dbReference>
<dbReference type="InterPro" id="IPR041577">
    <property type="entry name" value="RT_RNaseH_2"/>
</dbReference>
<dbReference type="SUPFAM" id="SSF56672">
    <property type="entry name" value="DNA/RNA polymerases"/>
    <property type="match status" value="1"/>
</dbReference>
<sequence>MCDVSNSTLGAVLGQRAGAGLPVYVIAYASRTMDPAQQNYTTLRRNCWQLYLLKKPDAKSRLIQWMLLLQEFNIKIKDMKGSEEKANQCLSKMNSKMSSCYTPKRLHHGLPTSVIMWQHLSFYRRHLSFTKKNSRVMPNTTCGMILTYGDFAVTKSFAVELKDEHTNNTFQVNEHKIKLFHEGPVPPTGDMETISLMEPAPPDDTP</sequence>
<organism evidence="2 3">
    <name type="scientific">Mucuna pruriens</name>
    <name type="common">Velvet bean</name>
    <name type="synonym">Dolichos pruriens</name>
    <dbReference type="NCBI Taxonomy" id="157652"/>
    <lineage>
        <taxon>Eukaryota</taxon>
        <taxon>Viridiplantae</taxon>
        <taxon>Streptophyta</taxon>
        <taxon>Embryophyta</taxon>
        <taxon>Tracheophyta</taxon>
        <taxon>Spermatophyta</taxon>
        <taxon>Magnoliopsida</taxon>
        <taxon>eudicotyledons</taxon>
        <taxon>Gunneridae</taxon>
        <taxon>Pentapetalae</taxon>
        <taxon>rosids</taxon>
        <taxon>fabids</taxon>
        <taxon>Fabales</taxon>
        <taxon>Fabaceae</taxon>
        <taxon>Papilionoideae</taxon>
        <taxon>50 kb inversion clade</taxon>
        <taxon>NPAAA clade</taxon>
        <taxon>indigoferoid/millettioid clade</taxon>
        <taxon>Phaseoleae</taxon>
        <taxon>Mucuna</taxon>
    </lineage>
</organism>
<dbReference type="EMBL" id="QJKJ01008905">
    <property type="protein sequence ID" value="RDX78322.1"/>
    <property type="molecule type" value="Genomic_DNA"/>
</dbReference>
<keyword evidence="3" id="KW-1185">Reference proteome</keyword>
<reference evidence="2" key="1">
    <citation type="submission" date="2018-05" db="EMBL/GenBank/DDBJ databases">
        <title>Draft genome of Mucuna pruriens seed.</title>
        <authorList>
            <person name="Nnadi N.E."/>
            <person name="Vos R."/>
            <person name="Hasami M.H."/>
            <person name="Devisetty U.K."/>
            <person name="Aguiy J.C."/>
        </authorList>
    </citation>
    <scope>NUCLEOTIDE SEQUENCE [LARGE SCALE GENOMIC DNA]</scope>
    <source>
        <strain evidence="2">JCA_2017</strain>
    </source>
</reference>
<dbReference type="AlphaFoldDB" id="A0A371FJ57"/>
<gene>
    <name evidence="2" type="ORF">CR513_41423</name>
</gene>
<dbReference type="Proteomes" id="UP000257109">
    <property type="component" value="Unassembled WGS sequence"/>
</dbReference>
<dbReference type="PANTHER" id="PTHR34072:SF57">
    <property type="entry name" value="RNA-DIRECTED DNA POLYMERASE"/>
    <property type="match status" value="1"/>
</dbReference>
<dbReference type="Pfam" id="PF17919">
    <property type="entry name" value="RT_RNaseH_2"/>
    <property type="match status" value="1"/>
</dbReference>
<protein>
    <recommendedName>
        <fullName evidence="1">Reverse transcriptase/retrotransposon-derived protein RNase H-like domain-containing protein</fullName>
    </recommendedName>
</protein>
<evidence type="ECO:0000259" key="1">
    <source>
        <dbReference type="Pfam" id="PF17919"/>
    </source>
</evidence>
<dbReference type="PANTHER" id="PTHR34072">
    <property type="entry name" value="ENZYMATIC POLYPROTEIN-RELATED"/>
    <property type="match status" value="1"/>
</dbReference>
<proteinExistence type="predicted"/>
<evidence type="ECO:0000313" key="2">
    <source>
        <dbReference type="EMBL" id="RDX78322.1"/>
    </source>
</evidence>
<feature type="domain" description="Reverse transcriptase/retrotransposon-derived protein RNase H-like" evidence="1">
    <location>
        <begin position="2"/>
        <end position="48"/>
    </location>
</feature>
<accession>A0A371FJ57</accession>
<comment type="caution">
    <text evidence="2">The sequence shown here is derived from an EMBL/GenBank/DDBJ whole genome shotgun (WGS) entry which is preliminary data.</text>
</comment>
<feature type="non-terminal residue" evidence="2">
    <location>
        <position position="1"/>
    </location>
</feature>